<dbReference type="Gene3D" id="1.10.287.3610">
    <property type="match status" value="1"/>
</dbReference>
<keyword evidence="11 22" id="KW-0547">Nucleotide-binding</keyword>
<feature type="binding site" evidence="23">
    <location>
        <position position="54"/>
    </location>
    <ligand>
        <name>a divalent metal cation</name>
        <dbReference type="ChEBI" id="CHEBI:60240"/>
    </ligand>
</feature>
<keyword evidence="6" id="KW-0444">Lipid biosynthesis</keyword>
<feature type="binding site" evidence="22">
    <location>
        <begin position="120"/>
        <end position="121"/>
    </location>
    <ligand>
        <name>ATP</name>
        <dbReference type="ChEBI" id="CHEBI:30616"/>
    </ligand>
</feature>
<feature type="transmembrane region" description="Helical" evidence="24">
    <location>
        <begin position="82"/>
        <end position="101"/>
    </location>
</feature>
<keyword evidence="15 24" id="KW-1133">Transmembrane helix</keyword>
<keyword evidence="13 22" id="KW-0067">ATP-binding</keyword>
<feature type="binding site" evidence="21">
    <location>
        <position position="95"/>
    </location>
    <ligand>
        <name>substrate</name>
    </ligand>
</feature>
<keyword evidence="10 23" id="KW-0479">Metal-binding</keyword>
<dbReference type="OrthoDB" id="9796011at2"/>
<evidence type="ECO:0000256" key="11">
    <source>
        <dbReference type="ARBA" id="ARBA00022741"/>
    </source>
</evidence>
<evidence type="ECO:0000256" key="16">
    <source>
        <dbReference type="ARBA" id="ARBA00023098"/>
    </source>
</evidence>
<dbReference type="PANTHER" id="PTHR34299">
    <property type="entry name" value="DIACYLGLYCEROL KINASE"/>
    <property type="match status" value="1"/>
</dbReference>
<comment type="cofactor">
    <cofactor evidence="23">
        <name>Mg(2+)</name>
        <dbReference type="ChEBI" id="CHEBI:18420"/>
    </cofactor>
    <text evidence="23">Mn(2+), Zn(2+), Cd(2+) and Co(2+) support activity to lesser extents.</text>
</comment>
<evidence type="ECO:0000256" key="24">
    <source>
        <dbReference type="RuleBase" id="RU363065"/>
    </source>
</evidence>
<feature type="binding site" evidence="23">
    <location>
        <position position="102"/>
    </location>
    <ligand>
        <name>a divalent metal cation</name>
        <dbReference type="ChEBI" id="CHEBI:60240"/>
    </ligand>
</feature>
<evidence type="ECO:0000313" key="26">
    <source>
        <dbReference type="Proteomes" id="UP000287687"/>
    </source>
</evidence>
<feature type="binding site" evidence="22">
    <location>
        <position position="102"/>
    </location>
    <ligand>
        <name>ATP</name>
        <dbReference type="ChEBI" id="CHEBI:30616"/>
    </ligand>
</feature>
<keyword evidence="7 24" id="KW-0997">Cell inner membrane</keyword>
<evidence type="ECO:0000256" key="10">
    <source>
        <dbReference type="ARBA" id="ARBA00022723"/>
    </source>
</evidence>
<comment type="caution">
    <text evidence="24">Lacks conserved residue(s) required for the propagation of feature annotation.</text>
</comment>
<dbReference type="GO" id="GO:0046872">
    <property type="term" value="F:metal ion binding"/>
    <property type="evidence" value="ECO:0007669"/>
    <property type="project" value="UniProtKB-KW"/>
</dbReference>
<keyword evidence="18" id="KW-0594">Phospholipid biosynthesis</keyword>
<evidence type="ECO:0000256" key="8">
    <source>
        <dbReference type="ARBA" id="ARBA00022679"/>
    </source>
</evidence>
<dbReference type="PROSITE" id="PS01069">
    <property type="entry name" value="DAGK_PROKAR"/>
    <property type="match status" value="1"/>
</dbReference>
<sequence length="148" mass="15945">MNSVLPLEEKRVTVETVPTVHAVAEEAPAKVVGIRHLFAAFGYSLAGAMRLLQETAFRHELLLALVVLGSFAYAGASMAACMVQIVLILALFSFEAINTAIEEIVDRVSPEWSKTGRHAKDLGSFAVLCMLAANALHALFVLFPLLHG</sequence>
<feature type="binding site" evidence="22">
    <location>
        <position position="43"/>
    </location>
    <ligand>
        <name>ATP</name>
        <dbReference type="ChEBI" id="CHEBI:30616"/>
    </ligand>
</feature>
<comment type="caution">
    <text evidence="25">The sequence shown here is derived from an EMBL/GenBank/DDBJ whole genome shotgun (WGS) entry which is preliminary data.</text>
</comment>
<evidence type="ECO:0000256" key="4">
    <source>
        <dbReference type="ARBA" id="ARBA00017575"/>
    </source>
</evidence>
<evidence type="ECO:0000256" key="21">
    <source>
        <dbReference type="PIRSR" id="PIRSR600829-2"/>
    </source>
</evidence>
<evidence type="ECO:0000256" key="9">
    <source>
        <dbReference type="ARBA" id="ARBA00022692"/>
    </source>
</evidence>
<dbReference type="PANTHER" id="PTHR34299:SF1">
    <property type="entry name" value="DIACYLGLYCEROL KINASE"/>
    <property type="match status" value="1"/>
</dbReference>
<evidence type="ECO:0000256" key="19">
    <source>
        <dbReference type="ARBA" id="ARBA00023264"/>
    </source>
</evidence>
<organism evidence="25 26">
    <name type="scientific">Neorhizobium lilium</name>
    <dbReference type="NCBI Taxonomy" id="2503024"/>
    <lineage>
        <taxon>Bacteria</taxon>
        <taxon>Pseudomonadati</taxon>
        <taxon>Pseudomonadota</taxon>
        <taxon>Alphaproteobacteria</taxon>
        <taxon>Hyphomicrobiales</taxon>
        <taxon>Rhizobiaceae</taxon>
        <taxon>Rhizobium/Agrobacterium group</taxon>
        <taxon>Neorhizobium</taxon>
    </lineage>
</organism>
<comment type="subcellular location">
    <subcellularLocation>
        <location evidence="1 24">Cell inner membrane</location>
        <topology evidence="1 24">Multi-pass membrane protein</topology>
    </subcellularLocation>
</comment>
<evidence type="ECO:0000256" key="14">
    <source>
        <dbReference type="ARBA" id="ARBA00022842"/>
    </source>
</evidence>
<evidence type="ECO:0000256" key="18">
    <source>
        <dbReference type="ARBA" id="ARBA00023209"/>
    </source>
</evidence>
<dbReference type="GO" id="GO:0005524">
    <property type="term" value="F:ATP binding"/>
    <property type="evidence" value="ECO:0007669"/>
    <property type="project" value="UniProtKB-KW"/>
</dbReference>
<dbReference type="CDD" id="cd14264">
    <property type="entry name" value="DAGK_IM"/>
    <property type="match status" value="1"/>
</dbReference>
<keyword evidence="8 24" id="KW-0808">Transferase</keyword>
<feature type="binding site" evidence="22">
    <location>
        <position position="54"/>
    </location>
    <ligand>
        <name>ATP</name>
        <dbReference type="ChEBI" id="CHEBI:30616"/>
    </ligand>
</feature>
<dbReference type="Proteomes" id="UP000287687">
    <property type="component" value="Unassembled WGS sequence"/>
</dbReference>
<dbReference type="InterPro" id="IPR000829">
    <property type="entry name" value="DAGK"/>
</dbReference>
<dbReference type="GO" id="GO:0005886">
    <property type="term" value="C:plasma membrane"/>
    <property type="evidence" value="ECO:0007669"/>
    <property type="project" value="UniProtKB-SubCell"/>
</dbReference>
<feature type="binding site" evidence="21">
    <location>
        <begin position="56"/>
        <end position="60"/>
    </location>
    <ligand>
        <name>substrate</name>
    </ligand>
</feature>
<dbReference type="InterPro" id="IPR036945">
    <property type="entry name" value="DAGK_sf"/>
</dbReference>
<keyword evidence="19 24" id="KW-1208">Phospholipid metabolism</keyword>
<proteinExistence type="inferred from homology"/>
<dbReference type="InterPro" id="IPR033718">
    <property type="entry name" value="DAGK_prok"/>
</dbReference>
<comment type="similarity">
    <text evidence="2 24">Belongs to the bacterial diacylglycerol kinase family.</text>
</comment>
<evidence type="ECO:0000256" key="6">
    <source>
        <dbReference type="ARBA" id="ARBA00022516"/>
    </source>
</evidence>
<protein>
    <recommendedName>
        <fullName evidence="4 24">Diacylglycerol kinase</fullName>
        <ecNumber evidence="3 24">2.7.1.107</ecNumber>
    </recommendedName>
</protein>
<evidence type="ECO:0000256" key="5">
    <source>
        <dbReference type="ARBA" id="ARBA00022475"/>
    </source>
</evidence>
<name>A0A3S3RQB7_9HYPH</name>
<dbReference type="GO" id="GO:0006654">
    <property type="term" value="P:phosphatidic acid biosynthetic process"/>
    <property type="evidence" value="ECO:0007669"/>
    <property type="project" value="InterPro"/>
</dbReference>
<dbReference type="AlphaFoldDB" id="A0A3S3RQB7"/>
<dbReference type="GO" id="GO:0004143">
    <property type="term" value="F:ATP-dependent diacylglycerol kinase activity"/>
    <property type="evidence" value="ECO:0007669"/>
    <property type="project" value="UniProtKB-EC"/>
</dbReference>
<feature type="transmembrane region" description="Helical" evidence="24">
    <location>
        <begin position="122"/>
        <end position="146"/>
    </location>
</feature>
<feature type="active site" description="Proton acceptor" evidence="20">
    <location>
        <position position="95"/>
    </location>
</feature>
<evidence type="ECO:0000256" key="22">
    <source>
        <dbReference type="PIRSR" id="PIRSR600829-3"/>
    </source>
</evidence>
<evidence type="ECO:0000313" key="25">
    <source>
        <dbReference type="EMBL" id="RWX81838.1"/>
    </source>
</evidence>
<keyword evidence="9 24" id="KW-0812">Transmembrane</keyword>
<keyword evidence="16 24" id="KW-0443">Lipid metabolism</keyword>
<keyword evidence="5" id="KW-1003">Cell membrane</keyword>
<evidence type="ECO:0000256" key="23">
    <source>
        <dbReference type="PIRSR" id="PIRSR600829-4"/>
    </source>
</evidence>
<reference evidence="25 26" key="1">
    <citation type="submission" date="2019-01" db="EMBL/GenBank/DDBJ databases">
        <title>The draft genome of Rhizobium sp. 24NR.</title>
        <authorList>
            <person name="Liu L."/>
            <person name="Liang L."/>
            <person name="Shi S."/>
            <person name="Xu L."/>
            <person name="Wang X."/>
            <person name="Li L."/>
            <person name="Zhang X."/>
        </authorList>
    </citation>
    <scope>NUCLEOTIDE SEQUENCE [LARGE SCALE GENOMIC DNA]</scope>
    <source>
        <strain evidence="25 26">24NR</strain>
    </source>
</reference>
<evidence type="ECO:0000256" key="15">
    <source>
        <dbReference type="ARBA" id="ARBA00022989"/>
    </source>
</evidence>
<dbReference type="EMBL" id="SBIP01000001">
    <property type="protein sequence ID" value="RWX81838.1"/>
    <property type="molecule type" value="Genomic_DNA"/>
</dbReference>
<keyword evidence="26" id="KW-1185">Reference proteome</keyword>
<dbReference type="EC" id="2.7.1.107" evidence="3 24"/>
<evidence type="ECO:0000256" key="2">
    <source>
        <dbReference type="ARBA" id="ARBA00005967"/>
    </source>
</evidence>
<evidence type="ECO:0000256" key="1">
    <source>
        <dbReference type="ARBA" id="ARBA00004429"/>
    </source>
</evidence>
<dbReference type="Pfam" id="PF01219">
    <property type="entry name" value="DAGK_prokar"/>
    <property type="match status" value="1"/>
</dbReference>
<comment type="catalytic activity">
    <reaction evidence="24">
        <text>a 1,2-diacyl-sn-glycerol + ATP = a 1,2-diacyl-sn-glycero-3-phosphate + ADP + H(+)</text>
        <dbReference type="Rhea" id="RHEA:10272"/>
        <dbReference type="ChEBI" id="CHEBI:15378"/>
        <dbReference type="ChEBI" id="CHEBI:17815"/>
        <dbReference type="ChEBI" id="CHEBI:30616"/>
        <dbReference type="ChEBI" id="CHEBI:58608"/>
        <dbReference type="ChEBI" id="CHEBI:456216"/>
        <dbReference type="EC" id="2.7.1.107"/>
    </reaction>
</comment>
<keyword evidence="17 24" id="KW-0472">Membrane</keyword>
<evidence type="ECO:0000256" key="13">
    <source>
        <dbReference type="ARBA" id="ARBA00022840"/>
    </source>
</evidence>
<evidence type="ECO:0000256" key="12">
    <source>
        <dbReference type="ARBA" id="ARBA00022777"/>
    </source>
</evidence>
<keyword evidence="14 23" id="KW-0460">Magnesium</keyword>
<evidence type="ECO:0000256" key="17">
    <source>
        <dbReference type="ARBA" id="ARBA00023136"/>
    </source>
</evidence>
<gene>
    <name evidence="25" type="ORF">EPK99_01005</name>
</gene>
<evidence type="ECO:0000256" key="7">
    <source>
        <dbReference type="ARBA" id="ARBA00022519"/>
    </source>
</evidence>
<accession>A0A3S3RQB7</accession>
<comment type="function">
    <text evidence="24">Catalyzes the ATP-dependent phosphorylation of sn-l,2-diacylglycerol (DAG) to phosphatidic acid. Involved in the recycling of diacylglycerol produced as a by-product during membrane-derived oligosaccharide (MDO) biosynthesis.</text>
</comment>
<evidence type="ECO:0000256" key="20">
    <source>
        <dbReference type="PIRSR" id="PIRSR600829-1"/>
    </source>
</evidence>
<feature type="binding site" evidence="21">
    <location>
        <position position="124"/>
    </location>
    <ligand>
        <name>substrate</name>
    </ligand>
</feature>
<evidence type="ECO:0000256" key="3">
    <source>
        <dbReference type="ARBA" id="ARBA00012133"/>
    </source>
</evidence>
<keyword evidence="12 24" id="KW-0418">Kinase</keyword>